<organism evidence="1">
    <name type="scientific">Rhizophora mucronata</name>
    <name type="common">Asiatic mangrove</name>
    <dbReference type="NCBI Taxonomy" id="61149"/>
    <lineage>
        <taxon>Eukaryota</taxon>
        <taxon>Viridiplantae</taxon>
        <taxon>Streptophyta</taxon>
        <taxon>Embryophyta</taxon>
        <taxon>Tracheophyta</taxon>
        <taxon>Spermatophyta</taxon>
        <taxon>Magnoliopsida</taxon>
        <taxon>eudicotyledons</taxon>
        <taxon>Gunneridae</taxon>
        <taxon>Pentapetalae</taxon>
        <taxon>rosids</taxon>
        <taxon>fabids</taxon>
        <taxon>Malpighiales</taxon>
        <taxon>Rhizophoraceae</taxon>
        <taxon>Rhizophora</taxon>
    </lineage>
</organism>
<reference evidence="1" key="1">
    <citation type="submission" date="2018-02" db="EMBL/GenBank/DDBJ databases">
        <title>Rhizophora mucronata_Transcriptome.</title>
        <authorList>
            <person name="Meera S.P."/>
            <person name="Sreeshan A."/>
            <person name="Augustine A."/>
        </authorList>
    </citation>
    <scope>NUCLEOTIDE SEQUENCE</scope>
    <source>
        <tissue evidence="1">Leaf</tissue>
    </source>
</reference>
<protein>
    <submittedName>
        <fullName evidence="1">Uncharacterized protein</fullName>
    </submittedName>
</protein>
<dbReference type="EMBL" id="GGEC01077919">
    <property type="protein sequence ID" value="MBX58403.1"/>
    <property type="molecule type" value="Transcribed_RNA"/>
</dbReference>
<proteinExistence type="predicted"/>
<dbReference type="AlphaFoldDB" id="A0A2P2PUS5"/>
<evidence type="ECO:0000313" key="1">
    <source>
        <dbReference type="EMBL" id="MBX58403.1"/>
    </source>
</evidence>
<accession>A0A2P2PUS5</accession>
<name>A0A2P2PUS5_RHIMU</name>
<sequence length="48" mass="5557">MFFIPIHIQHQTFNICSPITAVNHIQQELKRQGSTQGQNTMLHLERGI</sequence>